<proteinExistence type="predicted"/>
<name>A0A5N1J652_9BACT</name>
<evidence type="ECO:0000313" key="2">
    <source>
        <dbReference type="EMBL" id="KAA9346170.1"/>
    </source>
</evidence>
<dbReference type="Pfam" id="PF12094">
    <property type="entry name" value="DUF3570"/>
    <property type="match status" value="1"/>
</dbReference>
<dbReference type="InterPro" id="IPR021953">
    <property type="entry name" value="DUF3570"/>
</dbReference>
<dbReference type="Proteomes" id="UP000326570">
    <property type="component" value="Unassembled WGS sequence"/>
</dbReference>
<dbReference type="RefSeq" id="WP_150902332.1">
    <property type="nucleotide sequence ID" value="NZ_VTWT01000001.1"/>
</dbReference>
<evidence type="ECO:0000313" key="3">
    <source>
        <dbReference type="Proteomes" id="UP000326570"/>
    </source>
</evidence>
<accession>A0A5N1J652</accession>
<feature type="signal peptide" evidence="1">
    <location>
        <begin position="1"/>
        <end position="20"/>
    </location>
</feature>
<keyword evidence="1" id="KW-0732">Signal</keyword>
<evidence type="ECO:0000256" key="1">
    <source>
        <dbReference type="SAM" id="SignalP"/>
    </source>
</evidence>
<keyword evidence="3" id="KW-1185">Reference proteome</keyword>
<dbReference type="AlphaFoldDB" id="A0A5N1J652"/>
<organism evidence="2 3">
    <name type="scientific">Adhaeribacter soli</name>
    <dbReference type="NCBI Taxonomy" id="2607655"/>
    <lineage>
        <taxon>Bacteria</taxon>
        <taxon>Pseudomonadati</taxon>
        <taxon>Bacteroidota</taxon>
        <taxon>Cytophagia</taxon>
        <taxon>Cytophagales</taxon>
        <taxon>Hymenobacteraceae</taxon>
        <taxon>Adhaeribacter</taxon>
    </lineage>
</organism>
<gene>
    <name evidence="2" type="ORF">F0P94_03560</name>
</gene>
<dbReference type="EMBL" id="VTWT01000001">
    <property type="protein sequence ID" value="KAA9346170.1"/>
    <property type="molecule type" value="Genomic_DNA"/>
</dbReference>
<protein>
    <submittedName>
        <fullName evidence="2">DUF3570 domain-containing protein</fullName>
    </submittedName>
</protein>
<feature type="chain" id="PRO_5024977536" evidence="1">
    <location>
        <begin position="21"/>
        <end position="403"/>
    </location>
</feature>
<comment type="caution">
    <text evidence="2">The sequence shown here is derived from an EMBL/GenBank/DDBJ whole genome shotgun (WGS) entry which is preliminary data.</text>
</comment>
<reference evidence="2 3" key="1">
    <citation type="submission" date="2019-09" db="EMBL/GenBank/DDBJ databases">
        <title>Genome sequence of Adhaeribacter sp. M2.</title>
        <authorList>
            <person name="Srinivasan S."/>
        </authorList>
    </citation>
    <scope>NUCLEOTIDE SEQUENCE [LARGE SCALE GENOMIC DNA]</scope>
    <source>
        <strain evidence="2 3">M2</strain>
    </source>
</reference>
<sequence>MRKLFLGATAYFLTIVCSFAQSPAQDTTAYQSRKLKLDQIDLVSSYYKQDGNNSAVLGGIGTEMLTDFANTITLSFLKTDSRNRQHTFGLDMGIDHYTSASSDSIDPATVSSASYSDNRYYPTLSWGMRDEARKYAVGAGASISTEYDYFSRGAFVSISKFSEDKNRELGLKLHVFLDTWTVIYPVELRGFDTPAGRVENPDAHGKKPRNSYNASLSWLQVVNKRFQVAFLADVVYQSGQLGTLYQRVYFTDGTHSVERLPDSRFKLPLGIRANYFLGDKFIFRGYYRFYTDDWGITANTFDLEIPYKVTPFVSISPFYRFSTQTASDYFAPYRQHQKTEEFYTSDYDLSDFTSHFGGVNLRFNSANGILGIRKLNTVELRYGHYNRSTGLNANIITLVASLK</sequence>